<evidence type="ECO:0000256" key="1">
    <source>
        <dbReference type="SAM" id="SignalP"/>
    </source>
</evidence>
<sequence>MKKYILILGFMFSIASFSQNITSKSENANAAQYELLKKVNEYYPDISLSDKVVNFYVGDKIIDTKQEFAIKNTEFTSYELSISPDNKRVVFNFVSEKSGKIYGAVVLVKGSYVRTTFNENLGLVDVMVNGKSACIQNIK</sequence>
<dbReference type="EMBL" id="FRBY01000002">
    <property type="protein sequence ID" value="SHL74815.1"/>
    <property type="molecule type" value="Genomic_DNA"/>
</dbReference>
<evidence type="ECO:0000313" key="2">
    <source>
        <dbReference type="EMBL" id="SHL74815.1"/>
    </source>
</evidence>
<organism evidence="2 3">
    <name type="scientific">Flavobacterium saccharophilum</name>
    <dbReference type="NCBI Taxonomy" id="29534"/>
    <lineage>
        <taxon>Bacteria</taxon>
        <taxon>Pseudomonadati</taxon>
        <taxon>Bacteroidota</taxon>
        <taxon>Flavobacteriia</taxon>
        <taxon>Flavobacteriales</taxon>
        <taxon>Flavobacteriaceae</taxon>
        <taxon>Flavobacterium</taxon>
    </lineage>
</organism>
<protein>
    <submittedName>
        <fullName evidence="2">Uncharacterized protein</fullName>
    </submittedName>
</protein>
<feature type="signal peptide" evidence="1">
    <location>
        <begin position="1"/>
        <end position="18"/>
    </location>
</feature>
<accession>A0A1M7D5T5</accession>
<proteinExistence type="predicted"/>
<reference evidence="3" key="1">
    <citation type="submission" date="2016-11" db="EMBL/GenBank/DDBJ databases">
        <authorList>
            <person name="Varghese N."/>
            <person name="Submissions S."/>
        </authorList>
    </citation>
    <scope>NUCLEOTIDE SEQUENCE [LARGE SCALE GENOMIC DNA]</scope>
    <source>
        <strain evidence="3">DSM 1811</strain>
    </source>
</reference>
<dbReference type="OrthoDB" id="1375178at2"/>
<dbReference type="RefSeq" id="WP_072970879.1">
    <property type="nucleotide sequence ID" value="NZ_FRBY01000002.1"/>
</dbReference>
<evidence type="ECO:0000313" key="3">
    <source>
        <dbReference type="Proteomes" id="UP000184121"/>
    </source>
</evidence>
<dbReference type="Proteomes" id="UP000184121">
    <property type="component" value="Unassembled WGS sequence"/>
</dbReference>
<name>A0A1M7D5T5_9FLAO</name>
<feature type="chain" id="PRO_5013155870" evidence="1">
    <location>
        <begin position="19"/>
        <end position="139"/>
    </location>
</feature>
<keyword evidence="3" id="KW-1185">Reference proteome</keyword>
<gene>
    <name evidence="2" type="ORF">SAMN05444366_1419</name>
</gene>
<keyword evidence="1" id="KW-0732">Signal</keyword>
<dbReference type="AlphaFoldDB" id="A0A1M7D5T5"/>